<protein>
    <submittedName>
        <fullName evidence="1">Type I-E CRISPR-associated protein Cas7/Cse4/CasC</fullName>
    </submittedName>
</protein>
<dbReference type="Proteomes" id="UP001373159">
    <property type="component" value="Unassembled WGS sequence"/>
</dbReference>
<reference evidence="1 2" key="1">
    <citation type="submission" date="2024-02" db="EMBL/GenBank/DDBJ databases">
        <title>Bifidobacterium honeyensis sp. nov., isolated from the comb honey.</title>
        <authorList>
            <person name="Liu W."/>
            <person name="Li Y."/>
        </authorList>
    </citation>
    <scope>NUCLEOTIDE SEQUENCE [LARGE SCALE GENOMIC DNA]</scope>
    <source>
        <strain evidence="1 2">IMAU50988</strain>
    </source>
</reference>
<dbReference type="EMBL" id="JBANBB010000001">
    <property type="protein sequence ID" value="MEK0306129.1"/>
    <property type="molecule type" value="Genomic_DNA"/>
</dbReference>
<dbReference type="NCBIfam" id="TIGR01869">
    <property type="entry name" value="casC_Cse4"/>
    <property type="match status" value="1"/>
</dbReference>
<accession>A0ABU8ZNG1</accession>
<proteinExistence type="predicted"/>
<dbReference type="InterPro" id="IPR010148">
    <property type="entry name" value="CRISPR-assoc_prot_CT1975"/>
</dbReference>
<dbReference type="RefSeq" id="WP_340486125.1">
    <property type="nucleotide sequence ID" value="NZ_JBANDZ010000001.1"/>
</dbReference>
<keyword evidence="2" id="KW-1185">Reference proteome</keyword>
<evidence type="ECO:0000313" key="1">
    <source>
        <dbReference type="EMBL" id="MEK0306129.1"/>
    </source>
</evidence>
<comment type="caution">
    <text evidence="1">The sequence shown here is derived from an EMBL/GenBank/DDBJ whole genome shotgun (WGS) entry which is preliminary data.</text>
</comment>
<sequence length="379" mass="41204">MFIDVYAVQNVPPSNINRDETGNPKTAQYGGVLRSRVSSQAWKRAMRDEFKKLMSEGELGIRTKMAVQLITEAMVDERPESADEAEKYAIGVLTATGVKISPSSRAGAAQGKQETQYLIFITKGEIDKLAHIALEWMDRGHALKKVDAAMKTEVAAVFHGVQALDIALFGRMLANAPDLNTDASAQVAHSISVDAIKPEYDYFTALDDCAEGDNAGAAMIDSAGFNSSTLYRYANVNLDSLKEQLGDTQAAAKAASLFVESFIRSMPTGKQNSYANRTLPETCIVAFRKEQPINAVAAFEQPVEAQDGRSISDVASRRLVEELKKIQDAYDQEPQAAFVVSTNLSEDDIDGVARPVDLRELKTLVEQEAKSELGGQEGA</sequence>
<dbReference type="Pfam" id="PF09344">
    <property type="entry name" value="Cas_CT1975"/>
    <property type="match status" value="1"/>
</dbReference>
<name>A0ABU8ZNG1_9BIFI</name>
<evidence type="ECO:0000313" key="2">
    <source>
        <dbReference type="Proteomes" id="UP001373159"/>
    </source>
</evidence>
<gene>
    <name evidence="1" type="primary">cas7e</name>
    <name evidence="1" type="ORF">V8P97_01380</name>
</gene>
<organism evidence="1 2">
    <name type="scientific">Bifidobacterium favimelis</name>
    <dbReference type="NCBI Taxonomy" id="3122979"/>
    <lineage>
        <taxon>Bacteria</taxon>
        <taxon>Bacillati</taxon>
        <taxon>Actinomycetota</taxon>
        <taxon>Actinomycetes</taxon>
        <taxon>Bifidobacteriales</taxon>
        <taxon>Bifidobacteriaceae</taxon>
        <taxon>Bifidobacterium</taxon>
    </lineage>
</organism>